<comment type="caution">
    <text evidence="2">The sequence shown here is derived from an EMBL/GenBank/DDBJ whole genome shotgun (WGS) entry which is preliminary data.</text>
</comment>
<dbReference type="AlphaFoldDB" id="A0A5A9X4R8"/>
<evidence type="ECO:0000256" key="1">
    <source>
        <dbReference type="SAM" id="Coils"/>
    </source>
</evidence>
<reference evidence="2 3" key="1">
    <citation type="submission" date="2019-04" db="EMBL/GenBank/DDBJ databases">
        <title>Geobacter ruber sp. nov., ferric-reducing bacteria isolated from paddy soil.</title>
        <authorList>
            <person name="Xu Z."/>
            <person name="Masuda Y."/>
            <person name="Itoh H."/>
            <person name="Senoo K."/>
        </authorList>
    </citation>
    <scope>NUCLEOTIDE SEQUENCE [LARGE SCALE GENOMIC DNA]</scope>
    <source>
        <strain evidence="2 3">Red88</strain>
    </source>
</reference>
<dbReference type="RefSeq" id="WP_149309759.1">
    <property type="nucleotide sequence ID" value="NZ_SRSD01000012.1"/>
</dbReference>
<evidence type="ECO:0000313" key="2">
    <source>
        <dbReference type="EMBL" id="KAA0888142.1"/>
    </source>
</evidence>
<feature type="coiled-coil region" evidence="1">
    <location>
        <begin position="104"/>
        <end position="187"/>
    </location>
</feature>
<proteinExistence type="predicted"/>
<dbReference type="EMBL" id="SRSD01000012">
    <property type="protein sequence ID" value="KAA0888142.1"/>
    <property type="molecule type" value="Genomic_DNA"/>
</dbReference>
<organism evidence="2 3">
    <name type="scientific">Oryzomonas rubra</name>
    <dbReference type="NCBI Taxonomy" id="2509454"/>
    <lineage>
        <taxon>Bacteria</taxon>
        <taxon>Pseudomonadati</taxon>
        <taxon>Thermodesulfobacteriota</taxon>
        <taxon>Desulfuromonadia</taxon>
        <taxon>Geobacterales</taxon>
        <taxon>Geobacteraceae</taxon>
        <taxon>Oryzomonas</taxon>
    </lineage>
</organism>
<evidence type="ECO:0000313" key="3">
    <source>
        <dbReference type="Proteomes" id="UP000324298"/>
    </source>
</evidence>
<keyword evidence="3" id="KW-1185">Reference proteome</keyword>
<sequence length="368" mass="41894">MSGSEMRFSDKMDIVMETIWYLRSSTQKKKLRHTEVQSSSALFAAERAKEKGVTRQSWLKPDANDEWRAIRRAIDGELSPSHPVERRIAEFSGKDKAGRFAAKIAELDAKCDSLRQKLKEAGDRYADFEQLVLEEQYLNNHGQIHLKKLRHDLENKTQEVNAKDKILNAAQAEADTLRSENKKFRKHAGATEVIENAKYRLIEPQVSALVDVPDHKLLTAYKMLVKESSYTLLSLFDKSPQPKDVVLVFHAFNTDVPTFVRVSVPFRHSDGNVVFACCLQNPESRRLLFEDIAAYMAPLKPRVVIIASGMFPQTDVDRATKIINIGQKSGDIAINQRLRQALGNRYRPEYDVVAEGYDFVKIVREASD</sequence>
<keyword evidence="1" id="KW-0175">Coiled coil</keyword>
<gene>
    <name evidence="2" type="ORF">ET418_17250</name>
</gene>
<dbReference type="Proteomes" id="UP000324298">
    <property type="component" value="Unassembled WGS sequence"/>
</dbReference>
<name>A0A5A9X4R8_9BACT</name>
<accession>A0A5A9X4R8</accession>
<protein>
    <submittedName>
        <fullName evidence="2">Uncharacterized protein</fullName>
    </submittedName>
</protein>